<evidence type="ECO:0000256" key="1">
    <source>
        <dbReference type="SAM" id="SignalP"/>
    </source>
</evidence>
<dbReference type="PANTHER" id="PTHR35567:SF11">
    <property type="entry name" value="MALATE DEHYDROGENASE (AFU_ORTHOLOGUE AFUA_2G13800)"/>
    <property type="match status" value="1"/>
</dbReference>
<feature type="chain" id="PRO_5006857899" description="Malate dehydrogenase" evidence="1">
    <location>
        <begin position="23"/>
        <end position="260"/>
    </location>
</feature>
<dbReference type="OrthoDB" id="1859733at2759"/>
<dbReference type="PANTHER" id="PTHR35567">
    <property type="entry name" value="MALATE DEHYDROGENASE (AFU_ORTHOLOGUE AFUA_2G13800)"/>
    <property type="match status" value="1"/>
</dbReference>
<protein>
    <recommendedName>
        <fullName evidence="4">Malate dehydrogenase</fullName>
    </recommendedName>
</protein>
<accession>A0A0U5GHT1</accession>
<keyword evidence="3" id="KW-1185">Reference proteome</keyword>
<evidence type="ECO:0000313" key="2">
    <source>
        <dbReference type="EMBL" id="CEL09423.1"/>
    </source>
</evidence>
<dbReference type="Pfam" id="PF11937">
    <property type="entry name" value="DUF3455"/>
    <property type="match status" value="1"/>
</dbReference>
<gene>
    <name evidence="2" type="ORF">ASPCAL12559</name>
</gene>
<name>A0A0U5GHT1_ASPCI</name>
<proteinExistence type="predicted"/>
<dbReference type="AlphaFoldDB" id="A0A0U5GHT1"/>
<dbReference type="EMBL" id="CDMC01000014">
    <property type="protein sequence ID" value="CEL09423.1"/>
    <property type="molecule type" value="Genomic_DNA"/>
</dbReference>
<dbReference type="OMA" id="STCAGQN"/>
<evidence type="ECO:0000313" key="3">
    <source>
        <dbReference type="Proteomes" id="UP000054771"/>
    </source>
</evidence>
<organism evidence="2 3">
    <name type="scientific">Aspergillus calidoustus</name>
    <dbReference type="NCBI Taxonomy" id="454130"/>
    <lineage>
        <taxon>Eukaryota</taxon>
        <taxon>Fungi</taxon>
        <taxon>Dikarya</taxon>
        <taxon>Ascomycota</taxon>
        <taxon>Pezizomycotina</taxon>
        <taxon>Eurotiomycetes</taxon>
        <taxon>Eurotiomycetidae</taxon>
        <taxon>Eurotiales</taxon>
        <taxon>Aspergillaceae</taxon>
        <taxon>Aspergillus</taxon>
        <taxon>Aspergillus subgen. Nidulantes</taxon>
    </lineage>
</organism>
<evidence type="ECO:0008006" key="4">
    <source>
        <dbReference type="Google" id="ProtNLM"/>
    </source>
</evidence>
<reference evidence="3" key="1">
    <citation type="journal article" date="2016" name="Genome Announc.">
        <title>Draft genome sequences of fungus Aspergillus calidoustus.</title>
        <authorList>
            <person name="Horn F."/>
            <person name="Linde J."/>
            <person name="Mattern D.J."/>
            <person name="Walther G."/>
            <person name="Guthke R."/>
            <person name="Scherlach K."/>
            <person name="Martin K."/>
            <person name="Brakhage A.A."/>
            <person name="Petzke L."/>
            <person name="Valiante V."/>
        </authorList>
    </citation>
    <scope>NUCLEOTIDE SEQUENCE [LARGE SCALE GENOMIC DNA]</scope>
    <source>
        <strain evidence="3">SF006504</strain>
    </source>
</reference>
<feature type="signal peptide" evidence="1">
    <location>
        <begin position="1"/>
        <end position="22"/>
    </location>
</feature>
<sequence>MAWATVTLPIVALCLCIRTAHARNHFSSGSIYGSILTNLFTNLDLISCPLDGTSLPQSTLPEPSEGLSLQYLTLGRGTQNYTCATNTNTSTPEATGATATLFDVSCLAALDVDTDSDGPESQGQSLLDLLPDVLRSVPLGSADFLTSLITHFTGQNLVIGTHYFTKDGVPFFDFRGSSSDNSRSTTDSWIAAAKDDEMDAPAKPGYGLTGDVAWLKLMRVEGGISEVYRLHTSGGAAPATCQGMPEVFTVDYTSQYWFYG</sequence>
<keyword evidence="1" id="KW-0732">Signal</keyword>
<dbReference type="Proteomes" id="UP000054771">
    <property type="component" value="Unassembled WGS sequence"/>
</dbReference>
<dbReference type="InterPro" id="IPR021851">
    <property type="entry name" value="DUF3455"/>
</dbReference>